<keyword evidence="2" id="KW-1185">Reference proteome</keyword>
<evidence type="ECO:0000313" key="2">
    <source>
        <dbReference type="Proteomes" id="UP001420932"/>
    </source>
</evidence>
<proteinExistence type="predicted"/>
<sequence>MREYQIEDQDKREKFIIPDPKCRRGRGRRNGTRRKNEINLLIILKALRCDICHQKRHKRTTCPNKDRD</sequence>
<organism evidence="1 2">
    <name type="scientific">Stephania yunnanensis</name>
    <dbReference type="NCBI Taxonomy" id="152371"/>
    <lineage>
        <taxon>Eukaryota</taxon>
        <taxon>Viridiplantae</taxon>
        <taxon>Streptophyta</taxon>
        <taxon>Embryophyta</taxon>
        <taxon>Tracheophyta</taxon>
        <taxon>Spermatophyta</taxon>
        <taxon>Magnoliopsida</taxon>
        <taxon>Ranunculales</taxon>
        <taxon>Menispermaceae</taxon>
        <taxon>Menispermoideae</taxon>
        <taxon>Cissampelideae</taxon>
        <taxon>Stephania</taxon>
    </lineage>
</organism>
<reference evidence="1 2" key="1">
    <citation type="submission" date="2024-01" db="EMBL/GenBank/DDBJ databases">
        <title>Genome assemblies of Stephania.</title>
        <authorList>
            <person name="Yang L."/>
        </authorList>
    </citation>
    <scope>NUCLEOTIDE SEQUENCE [LARGE SCALE GENOMIC DNA]</scope>
    <source>
        <strain evidence="1">YNDBR</strain>
        <tissue evidence="1">Leaf</tissue>
    </source>
</reference>
<accession>A0AAP0IST7</accession>
<evidence type="ECO:0000313" key="1">
    <source>
        <dbReference type="EMBL" id="KAK9120770.1"/>
    </source>
</evidence>
<dbReference type="EMBL" id="JBBNAF010000008">
    <property type="protein sequence ID" value="KAK9120770.1"/>
    <property type="molecule type" value="Genomic_DNA"/>
</dbReference>
<gene>
    <name evidence="1" type="ORF">Syun_018387</name>
</gene>
<comment type="caution">
    <text evidence="1">The sequence shown here is derived from an EMBL/GenBank/DDBJ whole genome shotgun (WGS) entry which is preliminary data.</text>
</comment>
<name>A0AAP0IST7_9MAGN</name>
<protein>
    <submittedName>
        <fullName evidence="1">Uncharacterized protein</fullName>
    </submittedName>
</protein>
<dbReference type="AlphaFoldDB" id="A0AAP0IST7"/>
<dbReference type="Proteomes" id="UP001420932">
    <property type="component" value="Unassembled WGS sequence"/>
</dbReference>